<sequence>MGNVVPNFPCKFWCRSSNNVRIVYCYSSLSICIRDGSVHKRQPILQVDDVEDVINIVPQSKQNEEQMVEGGGIFGIFRFVSLKLWGRLSALGKQRNTHSVWQGFRSRDQIEKMGEEEEDPQKMKKIAAAAYDYDNDPRWADYWSNVLMPPHMASRPDVINHYKRKFYHRYIDPDLVVEPMTTQSTSKPAKSSAPSSSSTSEHRPSRNSGSTTRATGASTPNSTPLRWDRQTIQFSVNAWVFVVAVLAMFPIIPKSLSNRAYRLSFIGTLCSSLYSLYSLYGKPRAWNLQAVQVWLQSVIATKDFIYFIYCLTFVSSNLQLRFALLPILCRSLEHSAKFLKRNFSQSSLYRKYLEDLCVWVETNTTTLNVLSSQAEIGIGFLLIISLLSWQRNIVQTFMYWQLLKLMYQAPVTSGYHQSVWVNIGMTVNPLIHKYAPFLNSPITAIQRWWFR</sequence>
<evidence type="ECO:0000313" key="2">
    <source>
        <dbReference type="Proteomes" id="UP001055879"/>
    </source>
</evidence>
<reference evidence="1 2" key="2">
    <citation type="journal article" date="2022" name="Mol. Ecol. Resour.">
        <title>The genomes of chicory, endive, great burdock and yacon provide insights into Asteraceae paleo-polyploidization history and plant inulin production.</title>
        <authorList>
            <person name="Fan W."/>
            <person name="Wang S."/>
            <person name="Wang H."/>
            <person name="Wang A."/>
            <person name="Jiang F."/>
            <person name="Liu H."/>
            <person name="Zhao H."/>
            <person name="Xu D."/>
            <person name="Zhang Y."/>
        </authorList>
    </citation>
    <scope>NUCLEOTIDE SEQUENCE [LARGE SCALE GENOMIC DNA]</scope>
    <source>
        <strain evidence="2">cv. Niubang</strain>
    </source>
</reference>
<name>A0ACB9DN23_ARCLA</name>
<protein>
    <submittedName>
        <fullName evidence="1">Uncharacterized protein</fullName>
    </submittedName>
</protein>
<reference evidence="2" key="1">
    <citation type="journal article" date="2022" name="Mol. Ecol. Resour.">
        <title>The genomes of chicory, endive, great burdock and yacon provide insights into Asteraceae palaeo-polyploidization history and plant inulin production.</title>
        <authorList>
            <person name="Fan W."/>
            <person name="Wang S."/>
            <person name="Wang H."/>
            <person name="Wang A."/>
            <person name="Jiang F."/>
            <person name="Liu H."/>
            <person name="Zhao H."/>
            <person name="Xu D."/>
            <person name="Zhang Y."/>
        </authorList>
    </citation>
    <scope>NUCLEOTIDE SEQUENCE [LARGE SCALE GENOMIC DNA]</scope>
    <source>
        <strain evidence="2">cv. Niubang</strain>
    </source>
</reference>
<keyword evidence="2" id="KW-1185">Reference proteome</keyword>
<evidence type="ECO:0000313" key="1">
    <source>
        <dbReference type="EMBL" id="KAI3747945.1"/>
    </source>
</evidence>
<dbReference type="Proteomes" id="UP001055879">
    <property type="component" value="Linkage Group LG03"/>
</dbReference>
<proteinExistence type="predicted"/>
<dbReference type="EMBL" id="CM042049">
    <property type="protein sequence ID" value="KAI3747945.1"/>
    <property type="molecule type" value="Genomic_DNA"/>
</dbReference>
<organism evidence="1 2">
    <name type="scientific">Arctium lappa</name>
    <name type="common">Greater burdock</name>
    <name type="synonym">Lappa major</name>
    <dbReference type="NCBI Taxonomy" id="4217"/>
    <lineage>
        <taxon>Eukaryota</taxon>
        <taxon>Viridiplantae</taxon>
        <taxon>Streptophyta</taxon>
        <taxon>Embryophyta</taxon>
        <taxon>Tracheophyta</taxon>
        <taxon>Spermatophyta</taxon>
        <taxon>Magnoliopsida</taxon>
        <taxon>eudicotyledons</taxon>
        <taxon>Gunneridae</taxon>
        <taxon>Pentapetalae</taxon>
        <taxon>asterids</taxon>
        <taxon>campanulids</taxon>
        <taxon>Asterales</taxon>
        <taxon>Asteraceae</taxon>
        <taxon>Carduoideae</taxon>
        <taxon>Cardueae</taxon>
        <taxon>Arctiinae</taxon>
        <taxon>Arctium</taxon>
    </lineage>
</organism>
<accession>A0ACB9DN23</accession>
<gene>
    <name evidence="1" type="ORF">L6452_10700</name>
</gene>
<comment type="caution">
    <text evidence="1">The sequence shown here is derived from an EMBL/GenBank/DDBJ whole genome shotgun (WGS) entry which is preliminary data.</text>
</comment>